<dbReference type="RefSeq" id="WP_116848231.1">
    <property type="nucleotide sequence ID" value="NZ_QTJU01000005.1"/>
</dbReference>
<dbReference type="AlphaFoldDB" id="A0A3E1NHP8"/>
<dbReference type="InterPro" id="IPR002220">
    <property type="entry name" value="DapA-like"/>
</dbReference>
<evidence type="ECO:0000313" key="4">
    <source>
        <dbReference type="EMBL" id="RFM27473.1"/>
    </source>
</evidence>
<reference evidence="4 5" key="1">
    <citation type="submission" date="2018-08" db="EMBL/GenBank/DDBJ databases">
        <title>Chitinophagaceae sp. K23C18032701, a novel bacterium isolated from forest soil.</title>
        <authorList>
            <person name="Wang C."/>
        </authorList>
    </citation>
    <scope>NUCLEOTIDE SEQUENCE [LARGE SCALE GENOMIC DNA]</scope>
    <source>
        <strain evidence="4 5">K23C18032701</strain>
    </source>
</reference>
<keyword evidence="5" id="KW-1185">Reference proteome</keyword>
<dbReference type="SMART" id="SM01130">
    <property type="entry name" value="DHDPS"/>
    <property type="match status" value="1"/>
</dbReference>
<keyword evidence="1 2" id="KW-0456">Lyase</keyword>
<sequence length="316" mass="35033">MRNSETTQLPLTAHNLKGNWATLLLPVNADESIDYNRLAAEIDYLIAVQPDGIYSNGTAGEWHNQTEEEFDKIQQLLAHRCRKAGVRFQVGAAHASSIVALQRIQRSVPLLPDAFQVILPDWVVTTTEESIVYLQRLAVAAGNIPLVLYNPPHAKQVLSPAALRQLQQAVPQLIGIKTAGGNSEWYDVMRPYANDLSVFVPGHLLASGVRQQVASGSYSNVACLSPAGAQYWWQLMQTDLPAALHIEQRLHLWMDLFIRPLQAAGYSNPALDKFMAAVGGWSVVGTRLRWPYRWVPADVIPEAALMARQLLPELFS</sequence>
<dbReference type="GO" id="GO:0019262">
    <property type="term" value="P:N-acetylneuraminate catabolic process"/>
    <property type="evidence" value="ECO:0007669"/>
    <property type="project" value="TreeGrafter"/>
</dbReference>
<name>A0A3E1NHP8_9BACT</name>
<dbReference type="PANTHER" id="PTHR42849:SF1">
    <property type="entry name" value="N-ACETYLNEURAMINATE LYASE"/>
    <property type="match status" value="1"/>
</dbReference>
<comment type="similarity">
    <text evidence="2">Belongs to the DapA family.</text>
</comment>
<evidence type="ECO:0000256" key="3">
    <source>
        <dbReference type="PIRSR" id="PIRSR001365-1"/>
    </source>
</evidence>
<protein>
    <submittedName>
        <fullName evidence="4">Dihydrodipicolinate synthase family protein</fullName>
    </submittedName>
</protein>
<dbReference type="InterPro" id="IPR013785">
    <property type="entry name" value="Aldolase_TIM"/>
</dbReference>
<proteinExistence type="inferred from homology"/>
<accession>A0A3E1NHP8</accession>
<dbReference type="OrthoDB" id="9778880at2"/>
<dbReference type="PANTHER" id="PTHR42849">
    <property type="entry name" value="N-ACETYLNEURAMINATE LYASE"/>
    <property type="match status" value="1"/>
</dbReference>
<evidence type="ECO:0000313" key="5">
    <source>
        <dbReference type="Proteomes" id="UP000261284"/>
    </source>
</evidence>
<feature type="active site" description="Proton donor/acceptor" evidence="3">
    <location>
        <position position="149"/>
    </location>
</feature>
<feature type="active site" description="Schiff-base intermediate with substrate" evidence="3">
    <location>
        <position position="177"/>
    </location>
</feature>
<dbReference type="GO" id="GO:0005829">
    <property type="term" value="C:cytosol"/>
    <property type="evidence" value="ECO:0007669"/>
    <property type="project" value="TreeGrafter"/>
</dbReference>
<dbReference type="EMBL" id="QTJU01000005">
    <property type="protein sequence ID" value="RFM27473.1"/>
    <property type="molecule type" value="Genomic_DNA"/>
</dbReference>
<dbReference type="GO" id="GO:0008747">
    <property type="term" value="F:N-acetylneuraminate lyase activity"/>
    <property type="evidence" value="ECO:0007669"/>
    <property type="project" value="TreeGrafter"/>
</dbReference>
<dbReference type="SUPFAM" id="SSF51569">
    <property type="entry name" value="Aldolase"/>
    <property type="match status" value="1"/>
</dbReference>
<dbReference type="Gene3D" id="3.20.20.70">
    <property type="entry name" value="Aldolase class I"/>
    <property type="match status" value="1"/>
</dbReference>
<evidence type="ECO:0000256" key="1">
    <source>
        <dbReference type="ARBA" id="ARBA00023239"/>
    </source>
</evidence>
<comment type="caution">
    <text evidence="4">The sequence shown here is derived from an EMBL/GenBank/DDBJ whole genome shotgun (WGS) entry which is preliminary data.</text>
</comment>
<gene>
    <name evidence="4" type="ORF">DXN05_15775</name>
</gene>
<dbReference type="PIRSF" id="PIRSF001365">
    <property type="entry name" value="DHDPS"/>
    <property type="match status" value="1"/>
</dbReference>
<dbReference type="Pfam" id="PF00701">
    <property type="entry name" value="DHDPS"/>
    <property type="match status" value="1"/>
</dbReference>
<evidence type="ECO:0000256" key="2">
    <source>
        <dbReference type="PIRNR" id="PIRNR001365"/>
    </source>
</evidence>
<organism evidence="4 5">
    <name type="scientific">Deminuibacter soli</name>
    <dbReference type="NCBI Taxonomy" id="2291815"/>
    <lineage>
        <taxon>Bacteria</taxon>
        <taxon>Pseudomonadati</taxon>
        <taxon>Bacteroidota</taxon>
        <taxon>Chitinophagia</taxon>
        <taxon>Chitinophagales</taxon>
        <taxon>Chitinophagaceae</taxon>
        <taxon>Deminuibacter</taxon>
    </lineage>
</organism>
<dbReference type="CDD" id="cd00408">
    <property type="entry name" value="DHDPS-like"/>
    <property type="match status" value="1"/>
</dbReference>
<dbReference type="Proteomes" id="UP000261284">
    <property type="component" value="Unassembled WGS sequence"/>
</dbReference>